<evidence type="ECO:0000256" key="4">
    <source>
        <dbReference type="ARBA" id="ARBA00022692"/>
    </source>
</evidence>
<dbReference type="GO" id="GO:0005886">
    <property type="term" value="C:plasma membrane"/>
    <property type="evidence" value="ECO:0007669"/>
    <property type="project" value="UniProtKB-SubCell"/>
</dbReference>
<keyword evidence="11" id="KW-1185">Reference proteome</keyword>
<feature type="transmembrane region" description="Helical" evidence="7">
    <location>
        <begin position="202"/>
        <end position="219"/>
    </location>
</feature>
<evidence type="ECO:0000256" key="6">
    <source>
        <dbReference type="ARBA" id="ARBA00023136"/>
    </source>
</evidence>
<evidence type="ECO:0000256" key="1">
    <source>
        <dbReference type="ARBA" id="ARBA00004651"/>
    </source>
</evidence>
<keyword evidence="5 7" id="KW-1133">Transmembrane helix</keyword>
<dbReference type="Pfam" id="PF00528">
    <property type="entry name" value="BPD_transp_1"/>
    <property type="match status" value="1"/>
</dbReference>
<evidence type="ECO:0000313" key="11">
    <source>
        <dbReference type="Proteomes" id="UP000766595"/>
    </source>
</evidence>
<dbReference type="AlphaFoldDB" id="A0A947D4D5"/>
<gene>
    <name evidence="10" type="ORF">KL771_14090</name>
</gene>
<comment type="subcellular location">
    <subcellularLocation>
        <location evidence="1 7">Cell membrane</location>
        <topology evidence="1 7">Multi-pass membrane protein</topology>
    </subcellularLocation>
</comment>
<dbReference type="RefSeq" id="WP_261969184.1">
    <property type="nucleotide sequence ID" value="NZ_JAHHZF010000006.1"/>
</dbReference>
<dbReference type="Gene3D" id="1.10.3720.10">
    <property type="entry name" value="MetI-like"/>
    <property type="match status" value="1"/>
</dbReference>
<dbReference type="PANTHER" id="PTHR30151">
    <property type="entry name" value="ALKANE SULFONATE ABC TRANSPORTER-RELATED, MEMBRANE SUBUNIT"/>
    <property type="match status" value="1"/>
</dbReference>
<sequence>MAEPAALPSDAAADPARAPASASPSGAPIRPVPFRGGGFAPRSLRFGSPATFLGLLGLWWAATHFGWISPLALPKPEEVGRAFLDLATSGLLWQHLAASLWRLGLGWVIGAAAGTVVGFAIGLSSLARSTALPMVSAMFPVPKIALLPLFILWLGIGEVSKVATIAFGVFSPMAIAAFGGVDGVDRNLVRMAQSFGMPTRAIVLKIVLPGAMPALLSGARISASIGIILLTAAEMIGARYGIGALVLSAGNLMATDQLVAGVLVLSAMGLTVSKGIGAIEKRVLRWRA</sequence>
<proteinExistence type="inferred from homology"/>
<dbReference type="InterPro" id="IPR035906">
    <property type="entry name" value="MetI-like_sf"/>
</dbReference>
<dbReference type="InterPro" id="IPR000515">
    <property type="entry name" value="MetI-like"/>
</dbReference>
<feature type="region of interest" description="Disordered" evidence="8">
    <location>
        <begin position="1"/>
        <end position="29"/>
    </location>
</feature>
<name>A0A947D4D5_9HYPH</name>
<dbReference type="Proteomes" id="UP000766595">
    <property type="component" value="Unassembled WGS sequence"/>
</dbReference>
<feature type="transmembrane region" description="Helical" evidence="7">
    <location>
        <begin position="162"/>
        <end position="181"/>
    </location>
</feature>
<feature type="transmembrane region" description="Helical" evidence="7">
    <location>
        <begin position="135"/>
        <end position="156"/>
    </location>
</feature>
<dbReference type="PANTHER" id="PTHR30151:SF38">
    <property type="entry name" value="ALIPHATIC SULFONATES TRANSPORT PERMEASE PROTEIN SSUC-RELATED"/>
    <property type="match status" value="1"/>
</dbReference>
<dbReference type="PROSITE" id="PS50928">
    <property type="entry name" value="ABC_TM1"/>
    <property type="match status" value="1"/>
</dbReference>
<feature type="transmembrane region" description="Helical" evidence="7">
    <location>
        <begin position="52"/>
        <end position="73"/>
    </location>
</feature>
<accession>A0A947D4D5</accession>
<dbReference type="SUPFAM" id="SSF161098">
    <property type="entry name" value="MetI-like"/>
    <property type="match status" value="1"/>
</dbReference>
<evidence type="ECO:0000256" key="2">
    <source>
        <dbReference type="ARBA" id="ARBA00022448"/>
    </source>
</evidence>
<feature type="transmembrane region" description="Helical" evidence="7">
    <location>
        <begin position="258"/>
        <end position="279"/>
    </location>
</feature>
<comment type="caution">
    <text evidence="10">The sequence shown here is derived from an EMBL/GenBank/DDBJ whole genome shotgun (WGS) entry which is preliminary data.</text>
</comment>
<feature type="domain" description="ABC transmembrane type-1" evidence="9">
    <location>
        <begin position="96"/>
        <end position="276"/>
    </location>
</feature>
<evidence type="ECO:0000313" key="10">
    <source>
        <dbReference type="EMBL" id="MBT9290596.1"/>
    </source>
</evidence>
<comment type="similarity">
    <text evidence="7">Belongs to the binding-protein-dependent transport system permease family.</text>
</comment>
<evidence type="ECO:0000256" key="7">
    <source>
        <dbReference type="RuleBase" id="RU363032"/>
    </source>
</evidence>
<feature type="transmembrane region" description="Helical" evidence="7">
    <location>
        <begin position="100"/>
        <end position="123"/>
    </location>
</feature>
<feature type="compositionally biased region" description="Low complexity" evidence="8">
    <location>
        <begin position="1"/>
        <end position="28"/>
    </location>
</feature>
<evidence type="ECO:0000256" key="3">
    <source>
        <dbReference type="ARBA" id="ARBA00022475"/>
    </source>
</evidence>
<keyword evidence="3" id="KW-1003">Cell membrane</keyword>
<reference evidence="10 11" key="1">
    <citation type="submission" date="2021-06" db="EMBL/GenBank/DDBJ databases">
        <authorList>
            <person name="Grouzdev D.S."/>
            <person name="Koziaeva V."/>
        </authorList>
    </citation>
    <scope>NUCLEOTIDE SEQUENCE [LARGE SCALE GENOMIC DNA]</scope>
    <source>
        <strain evidence="10 11">22</strain>
    </source>
</reference>
<dbReference type="GO" id="GO:0055085">
    <property type="term" value="P:transmembrane transport"/>
    <property type="evidence" value="ECO:0007669"/>
    <property type="project" value="InterPro"/>
</dbReference>
<keyword evidence="4 7" id="KW-0812">Transmembrane</keyword>
<evidence type="ECO:0000256" key="8">
    <source>
        <dbReference type="SAM" id="MobiDB-lite"/>
    </source>
</evidence>
<keyword evidence="2 7" id="KW-0813">Transport</keyword>
<dbReference type="EMBL" id="JAHHZF010000006">
    <property type="protein sequence ID" value="MBT9290596.1"/>
    <property type="molecule type" value="Genomic_DNA"/>
</dbReference>
<dbReference type="CDD" id="cd06261">
    <property type="entry name" value="TM_PBP2"/>
    <property type="match status" value="1"/>
</dbReference>
<keyword evidence="6 7" id="KW-0472">Membrane</keyword>
<evidence type="ECO:0000259" key="9">
    <source>
        <dbReference type="PROSITE" id="PS50928"/>
    </source>
</evidence>
<protein>
    <submittedName>
        <fullName evidence="10">ABC transporter permease</fullName>
    </submittedName>
</protein>
<organism evidence="10 11">
    <name type="scientific">Prosthecodimorpha staleyi</name>
    <dbReference type="NCBI Taxonomy" id="2840188"/>
    <lineage>
        <taxon>Bacteria</taxon>
        <taxon>Pseudomonadati</taxon>
        <taxon>Pseudomonadota</taxon>
        <taxon>Alphaproteobacteria</taxon>
        <taxon>Hyphomicrobiales</taxon>
        <taxon>Ancalomicrobiaceae</taxon>
        <taxon>Prosthecodimorpha</taxon>
    </lineage>
</organism>
<evidence type="ECO:0000256" key="5">
    <source>
        <dbReference type="ARBA" id="ARBA00022989"/>
    </source>
</evidence>
<feature type="transmembrane region" description="Helical" evidence="7">
    <location>
        <begin position="225"/>
        <end position="246"/>
    </location>
</feature>